<evidence type="ECO:0000256" key="4">
    <source>
        <dbReference type="ARBA" id="ARBA00022832"/>
    </source>
</evidence>
<reference evidence="9 10" key="1">
    <citation type="submission" date="2017-09" db="EMBL/GenBank/DDBJ databases">
        <authorList>
            <person name="Lee N."/>
            <person name="Cho B.-K."/>
        </authorList>
    </citation>
    <scope>NUCLEOTIDE SEQUENCE [LARGE SCALE GENOMIC DNA]</scope>
    <source>
        <strain evidence="9 10">ATCC 12461</strain>
    </source>
</reference>
<evidence type="ECO:0000259" key="8">
    <source>
        <dbReference type="PROSITE" id="PS50075"/>
    </source>
</evidence>
<proteinExistence type="inferred from homology"/>
<protein>
    <recommendedName>
        <fullName evidence="7">Acyl carrier protein</fullName>
        <shortName evidence="7">ACP</shortName>
    </recommendedName>
</protein>
<dbReference type="EMBL" id="CP023695">
    <property type="protein sequence ID" value="QEV19969.1"/>
    <property type="molecule type" value="Genomic_DNA"/>
</dbReference>
<feature type="modified residue" description="O-(pantetheine 4'-phosphoryl)serine" evidence="7">
    <location>
        <position position="49"/>
    </location>
</feature>
<evidence type="ECO:0000256" key="6">
    <source>
        <dbReference type="ARBA" id="ARBA00023160"/>
    </source>
</evidence>
<comment type="subcellular location">
    <subcellularLocation>
        <location evidence="7">Cytoplasm</location>
    </subcellularLocation>
</comment>
<dbReference type="InterPro" id="IPR009081">
    <property type="entry name" value="PP-bd_ACP"/>
</dbReference>
<organism evidence="9 10">
    <name type="scientific">Streptomyces alboniger</name>
    <dbReference type="NCBI Taxonomy" id="132473"/>
    <lineage>
        <taxon>Bacteria</taxon>
        <taxon>Bacillati</taxon>
        <taxon>Actinomycetota</taxon>
        <taxon>Actinomycetes</taxon>
        <taxon>Kitasatosporales</taxon>
        <taxon>Streptomycetaceae</taxon>
        <taxon>Streptomyces</taxon>
        <taxon>Streptomyces aurantiacus group</taxon>
    </lineage>
</organism>
<evidence type="ECO:0000256" key="7">
    <source>
        <dbReference type="HAMAP-Rule" id="MF_01217"/>
    </source>
</evidence>
<dbReference type="RefSeq" id="WP_051819956.1">
    <property type="nucleotide sequence ID" value="NZ_CP023695.1"/>
</dbReference>
<dbReference type="InterPro" id="IPR006162">
    <property type="entry name" value="Ppantetheine_attach_site"/>
</dbReference>
<sequence length="94" mass="10398">MPEKEVTTVATTTDANFAKIKEIVCEILELEEEEVTTEGLFNEEYGADSLRAIEILGALEREFGVVIDQAELGRMTNLQGVYDVVSETAGWAKK</sequence>
<keyword evidence="7" id="KW-0963">Cytoplasm</keyword>
<evidence type="ECO:0000256" key="1">
    <source>
        <dbReference type="ARBA" id="ARBA00022450"/>
    </source>
</evidence>
<gene>
    <name evidence="7" type="primary">acpP</name>
    <name evidence="9" type="ORF">CP975_22795</name>
</gene>
<dbReference type="PROSITE" id="PS50075">
    <property type="entry name" value="CARRIER"/>
    <property type="match status" value="1"/>
</dbReference>
<evidence type="ECO:0000256" key="5">
    <source>
        <dbReference type="ARBA" id="ARBA00023098"/>
    </source>
</evidence>
<dbReference type="GO" id="GO:0000036">
    <property type="term" value="F:acyl carrier activity"/>
    <property type="evidence" value="ECO:0007669"/>
    <property type="project" value="UniProtKB-UniRule"/>
</dbReference>
<keyword evidence="3 7" id="KW-0597">Phosphoprotein</keyword>
<dbReference type="InterPro" id="IPR036736">
    <property type="entry name" value="ACP-like_sf"/>
</dbReference>
<dbReference type="GO" id="GO:0005737">
    <property type="term" value="C:cytoplasm"/>
    <property type="evidence" value="ECO:0007669"/>
    <property type="project" value="UniProtKB-SubCell"/>
</dbReference>
<dbReference type="SUPFAM" id="SSF47336">
    <property type="entry name" value="ACP-like"/>
    <property type="match status" value="1"/>
</dbReference>
<comment type="similarity">
    <text evidence="7">Belongs to the acyl carrier protein (ACP) family.</text>
</comment>
<evidence type="ECO:0000256" key="2">
    <source>
        <dbReference type="ARBA" id="ARBA00022516"/>
    </source>
</evidence>
<name>A0A5J6HI17_STRAD</name>
<comment type="function">
    <text evidence="7">Carrier of the growing fatty acid chain in fatty acid biosynthesis.</text>
</comment>
<evidence type="ECO:0000313" key="10">
    <source>
        <dbReference type="Proteomes" id="UP000326553"/>
    </source>
</evidence>
<keyword evidence="2 7" id="KW-0444">Lipid biosynthesis</keyword>
<dbReference type="InterPro" id="IPR003231">
    <property type="entry name" value="ACP"/>
</dbReference>
<evidence type="ECO:0000313" key="9">
    <source>
        <dbReference type="EMBL" id="QEV19969.1"/>
    </source>
</evidence>
<comment type="pathway">
    <text evidence="7">Lipid metabolism; fatty acid biosynthesis.</text>
</comment>
<keyword evidence="4 7" id="KW-0276">Fatty acid metabolism</keyword>
<comment type="PTM">
    <text evidence="7">4'-phosphopantetheine is transferred from CoA to a specific serine of apo-ACP by AcpS. This modification is essential for activity because fatty acids are bound in thioester linkage to the sulfhydryl of the prosthetic group.</text>
</comment>
<dbReference type="UniPathway" id="UPA00094"/>
<dbReference type="OrthoDB" id="4564178at2"/>
<keyword evidence="1 7" id="KW-0596">Phosphopantetheine</keyword>
<dbReference type="Pfam" id="PF00550">
    <property type="entry name" value="PP-binding"/>
    <property type="match status" value="1"/>
</dbReference>
<dbReference type="KEGG" id="salw:CP975_22795"/>
<feature type="domain" description="Carrier" evidence="8">
    <location>
        <begin position="14"/>
        <end position="89"/>
    </location>
</feature>
<keyword evidence="6 7" id="KW-0275">Fatty acid biosynthesis</keyword>
<keyword evidence="10" id="KW-1185">Reference proteome</keyword>
<dbReference type="AlphaFoldDB" id="A0A5J6HI17"/>
<dbReference type="HAMAP" id="MF_01217">
    <property type="entry name" value="Acyl_carrier"/>
    <property type="match status" value="1"/>
</dbReference>
<dbReference type="Proteomes" id="UP000326553">
    <property type="component" value="Chromosome"/>
</dbReference>
<accession>A0A5J6HI17</accession>
<dbReference type="PROSITE" id="PS00012">
    <property type="entry name" value="PHOSPHOPANTETHEINE"/>
    <property type="match status" value="1"/>
</dbReference>
<keyword evidence="5 7" id="KW-0443">Lipid metabolism</keyword>
<evidence type="ECO:0000256" key="3">
    <source>
        <dbReference type="ARBA" id="ARBA00022553"/>
    </source>
</evidence>
<dbReference type="Gene3D" id="1.10.1200.10">
    <property type="entry name" value="ACP-like"/>
    <property type="match status" value="1"/>
</dbReference>